<evidence type="ECO:0000313" key="1">
    <source>
        <dbReference type="EMBL" id="KAJ5088730.1"/>
    </source>
</evidence>
<sequence length="260" mass="28984">MSREGIFEWRVRCCGTGCVEDFDGIRDTGTSHNKKQHVILQESISKPLDGFGLGPVSLELVEEILIEPVVTLKFGWFGWFAVSCAPRGIVQVRTLQSKANDPEHLVFNKVFEFTSFTDAEVHIPKLAKDRNLLSTNTCSEGLTEGNDLGGISNLQISRVVKGLNMTLEFIYLMFHNSKGLNPSDLMVEYTEKWVGGTSMVRNVTVHPFDREANFDVWLGMPVVQFKEKATFIIDPGTQTCTILRIFVHLGLRSGLGLSTA</sequence>
<name>A0A9W9EVQ6_9EURO</name>
<keyword evidence="2" id="KW-1185">Reference proteome</keyword>
<protein>
    <submittedName>
        <fullName evidence="1">Uncharacterized protein</fullName>
    </submittedName>
</protein>
<accession>A0A9W9EVQ6</accession>
<dbReference type="Proteomes" id="UP001149165">
    <property type="component" value="Unassembled WGS sequence"/>
</dbReference>
<organism evidence="1 2">
    <name type="scientific">Penicillium angulare</name>
    <dbReference type="NCBI Taxonomy" id="116970"/>
    <lineage>
        <taxon>Eukaryota</taxon>
        <taxon>Fungi</taxon>
        <taxon>Dikarya</taxon>
        <taxon>Ascomycota</taxon>
        <taxon>Pezizomycotina</taxon>
        <taxon>Eurotiomycetes</taxon>
        <taxon>Eurotiomycetidae</taxon>
        <taxon>Eurotiales</taxon>
        <taxon>Aspergillaceae</taxon>
        <taxon>Penicillium</taxon>
    </lineage>
</organism>
<dbReference type="EMBL" id="JAPQKH010000007">
    <property type="protein sequence ID" value="KAJ5088730.1"/>
    <property type="molecule type" value="Genomic_DNA"/>
</dbReference>
<reference evidence="1" key="1">
    <citation type="submission" date="2022-11" db="EMBL/GenBank/DDBJ databases">
        <authorList>
            <person name="Petersen C."/>
        </authorList>
    </citation>
    <scope>NUCLEOTIDE SEQUENCE</scope>
    <source>
        <strain evidence="1">IBT 30069</strain>
    </source>
</reference>
<gene>
    <name evidence="1" type="ORF">N7456_012346</name>
</gene>
<comment type="caution">
    <text evidence="1">The sequence shown here is derived from an EMBL/GenBank/DDBJ whole genome shotgun (WGS) entry which is preliminary data.</text>
</comment>
<dbReference type="AlphaFoldDB" id="A0A9W9EVQ6"/>
<evidence type="ECO:0000313" key="2">
    <source>
        <dbReference type="Proteomes" id="UP001149165"/>
    </source>
</evidence>
<proteinExistence type="predicted"/>
<reference evidence="1" key="2">
    <citation type="journal article" date="2023" name="IMA Fungus">
        <title>Comparative genomic study of the Penicillium genus elucidates a diverse pangenome and 15 lateral gene transfer events.</title>
        <authorList>
            <person name="Petersen C."/>
            <person name="Sorensen T."/>
            <person name="Nielsen M.R."/>
            <person name="Sondergaard T.E."/>
            <person name="Sorensen J.L."/>
            <person name="Fitzpatrick D.A."/>
            <person name="Frisvad J.C."/>
            <person name="Nielsen K.L."/>
        </authorList>
    </citation>
    <scope>NUCLEOTIDE SEQUENCE</scope>
    <source>
        <strain evidence="1">IBT 30069</strain>
    </source>
</reference>